<dbReference type="AlphaFoldDB" id="A0AAE4BND5"/>
<accession>A0AAE4BND5</accession>
<dbReference type="EMBL" id="JAVDQK010000026">
    <property type="protein sequence ID" value="MDR6221238.1"/>
    <property type="molecule type" value="Genomic_DNA"/>
</dbReference>
<evidence type="ECO:0000313" key="1">
    <source>
        <dbReference type="EMBL" id="MDR6221238.1"/>
    </source>
</evidence>
<sequence>MKPALLLCVFLIACRSPEAQVQHTKGNMEVTERVNQELVAYFSGPEFKAFDAQEVYGPDIQGTHTLGFVSSLSRDQVHERVSAIIDPYVEDQVWADDYGQLHGSFVFKGAPDLRFGVGIGILSSDGETFKNHPELLKGYQTDIVYTQPFRWEPQQ</sequence>
<reference evidence="1" key="1">
    <citation type="submission" date="2023-07" db="EMBL/GenBank/DDBJ databases">
        <title>Sorghum-associated microbial communities from plants grown in Nebraska, USA.</title>
        <authorList>
            <person name="Schachtman D."/>
        </authorList>
    </citation>
    <scope>NUCLEOTIDE SEQUENCE</scope>
    <source>
        <strain evidence="1">BE330</strain>
    </source>
</reference>
<evidence type="ECO:0000313" key="2">
    <source>
        <dbReference type="Proteomes" id="UP001185331"/>
    </source>
</evidence>
<organism evidence="1 2">
    <name type="scientific">Deinococcus soli</name>
    <name type="common">ex Cha et al. 2016</name>
    <dbReference type="NCBI Taxonomy" id="1309411"/>
    <lineage>
        <taxon>Bacteria</taxon>
        <taxon>Thermotogati</taxon>
        <taxon>Deinococcota</taxon>
        <taxon>Deinococci</taxon>
        <taxon>Deinococcales</taxon>
        <taxon>Deinococcaceae</taxon>
        <taxon>Deinococcus</taxon>
    </lineage>
</organism>
<proteinExistence type="predicted"/>
<comment type="caution">
    <text evidence="1">The sequence shown here is derived from an EMBL/GenBank/DDBJ whole genome shotgun (WGS) entry which is preliminary data.</text>
</comment>
<dbReference type="Proteomes" id="UP001185331">
    <property type="component" value="Unassembled WGS sequence"/>
</dbReference>
<name>A0AAE4BND5_9DEIO</name>
<protein>
    <submittedName>
        <fullName evidence="1">Uncharacterized protein</fullName>
    </submittedName>
</protein>
<gene>
    <name evidence="1" type="ORF">J2Y00_004870</name>
</gene>
<dbReference type="RefSeq" id="WP_188846087.1">
    <property type="nucleotide sequence ID" value="NZ_BMHJ01000045.1"/>
</dbReference>